<feature type="region of interest" description="Disordered" evidence="1">
    <location>
        <begin position="1"/>
        <end position="38"/>
    </location>
</feature>
<proteinExistence type="predicted"/>
<name>A0A6J4LFR8_9BACT</name>
<feature type="compositionally biased region" description="Low complexity" evidence="1">
    <location>
        <begin position="1"/>
        <end position="16"/>
    </location>
</feature>
<dbReference type="EMBL" id="CADCTU010000546">
    <property type="protein sequence ID" value="CAA9329529.1"/>
    <property type="molecule type" value="Genomic_DNA"/>
</dbReference>
<evidence type="ECO:0000313" key="2">
    <source>
        <dbReference type="EMBL" id="CAA9329529.1"/>
    </source>
</evidence>
<reference evidence="2" key="1">
    <citation type="submission" date="2020-02" db="EMBL/GenBank/DDBJ databases">
        <authorList>
            <person name="Meier V. D."/>
        </authorList>
    </citation>
    <scope>NUCLEOTIDE SEQUENCE</scope>
    <source>
        <strain evidence="2">AVDCRST_MAG11</strain>
    </source>
</reference>
<organism evidence="2">
    <name type="scientific">uncultured Gemmatimonadaceae bacterium</name>
    <dbReference type="NCBI Taxonomy" id="246130"/>
    <lineage>
        <taxon>Bacteria</taxon>
        <taxon>Pseudomonadati</taxon>
        <taxon>Gemmatimonadota</taxon>
        <taxon>Gemmatimonadia</taxon>
        <taxon>Gemmatimonadales</taxon>
        <taxon>Gemmatimonadaceae</taxon>
        <taxon>environmental samples</taxon>
    </lineage>
</organism>
<gene>
    <name evidence="2" type="ORF">AVDCRST_MAG11-2407</name>
</gene>
<accession>A0A6J4LFR8</accession>
<evidence type="ECO:0000256" key="1">
    <source>
        <dbReference type="SAM" id="MobiDB-lite"/>
    </source>
</evidence>
<sequence>GARAVRALPRATPAAGGARGLRHGGRGARRRGGRGRAA</sequence>
<feature type="non-terminal residue" evidence="2">
    <location>
        <position position="38"/>
    </location>
</feature>
<feature type="compositionally biased region" description="Basic residues" evidence="1">
    <location>
        <begin position="20"/>
        <end position="38"/>
    </location>
</feature>
<feature type="non-terminal residue" evidence="2">
    <location>
        <position position="1"/>
    </location>
</feature>
<dbReference type="AlphaFoldDB" id="A0A6J4LFR8"/>
<protein>
    <submittedName>
        <fullName evidence="2">Uncharacterized protein</fullName>
    </submittedName>
</protein>